<keyword evidence="1" id="KW-1133">Transmembrane helix</keyword>
<organism evidence="2 3">
    <name type="scientific">Pseudomonas fulva</name>
    <dbReference type="NCBI Taxonomy" id="47880"/>
    <lineage>
        <taxon>Bacteria</taxon>
        <taxon>Pseudomonadati</taxon>
        <taxon>Pseudomonadota</taxon>
        <taxon>Gammaproteobacteria</taxon>
        <taxon>Pseudomonadales</taxon>
        <taxon>Pseudomonadaceae</taxon>
        <taxon>Pseudomonas</taxon>
    </lineage>
</organism>
<dbReference type="Proteomes" id="UP000594430">
    <property type="component" value="Chromosome"/>
</dbReference>
<evidence type="ECO:0000256" key="1">
    <source>
        <dbReference type="SAM" id="Phobius"/>
    </source>
</evidence>
<keyword evidence="1" id="KW-0812">Transmembrane</keyword>
<sequence length="194" mass="20530">MKRKVKLYGVLRKHFGREYELDVNSTRDAIQALCNMVPGFEKYLTTGEERGLVFTVFSGTRNLSADDLDMVGDDAGDIRIAPIIQGSKQAGLFTTIIGVVLIVAGYFTFGTTSAYGVAMIAGGAAMAATGVVQMLSPTPTTGSLDRNEDGNNPSYGFGGAVTTIAQGNPYPVLYGEREIGGAVESGGIYPQDRL</sequence>
<proteinExistence type="predicted"/>
<gene>
    <name evidence="2" type="ORF">IZU98_03535</name>
</gene>
<dbReference type="EMBL" id="CP064946">
    <property type="protein sequence ID" value="QPH49815.1"/>
    <property type="molecule type" value="Genomic_DNA"/>
</dbReference>
<feature type="transmembrane region" description="Helical" evidence="1">
    <location>
        <begin position="115"/>
        <end position="136"/>
    </location>
</feature>
<evidence type="ECO:0000313" key="2">
    <source>
        <dbReference type="EMBL" id="QPH49815.1"/>
    </source>
</evidence>
<name>A0A7S9LJM1_9PSED</name>
<dbReference type="RefSeq" id="WP_196110425.1">
    <property type="nucleotide sequence ID" value="NZ_CP064943.1"/>
</dbReference>
<dbReference type="Gene3D" id="3.10.20.30">
    <property type="match status" value="1"/>
</dbReference>
<dbReference type="AlphaFoldDB" id="A0A7S9LJM1"/>
<dbReference type="InterPro" id="IPR012675">
    <property type="entry name" value="Beta-grasp_dom_sf"/>
</dbReference>
<keyword evidence="1" id="KW-0472">Membrane</keyword>
<feature type="transmembrane region" description="Helical" evidence="1">
    <location>
        <begin position="90"/>
        <end position="109"/>
    </location>
</feature>
<evidence type="ECO:0000313" key="3">
    <source>
        <dbReference type="Proteomes" id="UP000594430"/>
    </source>
</evidence>
<protein>
    <submittedName>
        <fullName evidence="2">Tail assembly protein</fullName>
    </submittedName>
</protein>
<accession>A0A7S9LJM1</accession>
<reference evidence="2 3" key="1">
    <citation type="submission" date="2020-11" db="EMBL/GenBank/DDBJ databases">
        <title>Pseudomonas fulva producing VIM-24.</title>
        <authorList>
            <person name="Liu S."/>
        </authorList>
    </citation>
    <scope>NUCLEOTIDE SEQUENCE [LARGE SCALE GENOMIC DNA]</scope>
    <source>
        <strain evidence="2 3">ZDHY414</strain>
    </source>
</reference>